<dbReference type="eggNOG" id="COG2319">
    <property type="taxonomic scope" value="Bacteria"/>
</dbReference>
<dbReference type="EMBL" id="CP001037">
    <property type="protein sequence ID" value="ACC81467.1"/>
    <property type="molecule type" value="Genomic_DNA"/>
</dbReference>
<reference evidence="2" key="1">
    <citation type="submission" date="2008-04" db="EMBL/GenBank/DDBJ databases">
        <title>Complete sequence of chromosome of Nostoc punctiforme ATCC 29133.</title>
        <authorList>
            <consortium name="US DOE Joint Genome Institute"/>
            <person name="Copeland A."/>
            <person name="Lucas S."/>
            <person name="Lapidus A."/>
            <person name="Glavina del Rio T."/>
            <person name="Dalin E."/>
            <person name="Tice H."/>
            <person name="Pitluck S."/>
            <person name="Chain P."/>
            <person name="Malfatti S."/>
            <person name="Shin M."/>
            <person name="Vergez L."/>
            <person name="Schmutz J."/>
            <person name="Larimer F."/>
            <person name="Land M."/>
            <person name="Hauser L."/>
            <person name="Kyrpides N."/>
            <person name="Kim E."/>
            <person name="Meeks J.C."/>
            <person name="Elhai J."/>
            <person name="Campbell E.L."/>
            <person name="Thiel T."/>
            <person name="Longmire J."/>
            <person name="Potts M."/>
            <person name="Atlas R."/>
        </authorList>
    </citation>
    <scope>NUCLEOTIDE SEQUENCE [LARGE SCALE GENOMIC DNA]</scope>
    <source>
        <strain evidence="2">ATCC 29133 / PCC 73102</strain>
    </source>
</reference>
<sequence>MVMTEPNILELAKQGDVDAIASLMNRHLHPKGIAAKVAFQDAWLEVKLESAQVPNQQILVAFIRKGLTGLGAASIESVKIYGQQTGKKFPAWTKEFNLGIVEDELEAADNEESSSESQFLTIFINLSGDTVRGLTNQDFESIANKISSDILSSCTDIFIQKVSISNGSSVITKER</sequence>
<proteinExistence type="predicted"/>
<dbReference type="KEGG" id="npu:Npun_R2936"/>
<dbReference type="HOGENOM" id="CLU_1623734_0_0_3"/>
<dbReference type="Proteomes" id="UP000001191">
    <property type="component" value="Chromosome"/>
</dbReference>
<reference evidence="1 2" key="2">
    <citation type="journal article" date="2013" name="Plant Physiol.">
        <title>A Nostoc punctiforme Sugar Transporter Necessary to Establish a Cyanobacterium-Plant Symbiosis.</title>
        <authorList>
            <person name="Ekman M."/>
            <person name="Picossi S."/>
            <person name="Campbell E.L."/>
            <person name="Meeks J.C."/>
            <person name="Flores E."/>
        </authorList>
    </citation>
    <scope>NUCLEOTIDE SEQUENCE [LARGE SCALE GENOMIC DNA]</scope>
    <source>
        <strain evidence="2">ATCC 29133 / PCC 73102</strain>
    </source>
</reference>
<keyword evidence="2" id="KW-1185">Reference proteome</keyword>
<accession>B2IWL3</accession>
<dbReference type="EnsemblBacteria" id="ACC81467">
    <property type="protein sequence ID" value="ACC81467"/>
    <property type="gene ID" value="Npun_R2936"/>
</dbReference>
<organism evidence="1 2">
    <name type="scientific">Nostoc punctiforme (strain ATCC 29133 / PCC 73102)</name>
    <dbReference type="NCBI Taxonomy" id="63737"/>
    <lineage>
        <taxon>Bacteria</taxon>
        <taxon>Bacillati</taxon>
        <taxon>Cyanobacteriota</taxon>
        <taxon>Cyanophyceae</taxon>
        <taxon>Nostocales</taxon>
        <taxon>Nostocaceae</taxon>
        <taxon>Nostoc</taxon>
    </lineage>
</organism>
<dbReference type="PhylomeDB" id="B2IWL3"/>
<name>B2IWL3_NOSP7</name>
<dbReference type="AlphaFoldDB" id="B2IWL3"/>
<evidence type="ECO:0000313" key="1">
    <source>
        <dbReference type="EMBL" id="ACC81467.1"/>
    </source>
</evidence>
<dbReference type="STRING" id="63737.Npun_R2936"/>
<gene>
    <name evidence="1" type="ordered locus">Npun_R2936</name>
</gene>
<evidence type="ECO:0000313" key="2">
    <source>
        <dbReference type="Proteomes" id="UP000001191"/>
    </source>
</evidence>
<protein>
    <submittedName>
        <fullName evidence="1">Uncharacterized protein</fullName>
    </submittedName>
</protein>